<evidence type="ECO:0000256" key="1">
    <source>
        <dbReference type="SAM" id="Phobius"/>
    </source>
</evidence>
<keyword evidence="1" id="KW-0812">Transmembrane</keyword>
<dbReference type="AlphaFoldDB" id="A0A0A9C2Z7"/>
<protein>
    <submittedName>
        <fullName evidence="2">Uncharacterized protein</fullName>
    </submittedName>
</protein>
<name>A0A0A9C2Z7_ARUDO</name>
<accession>A0A0A9C2Z7</accession>
<sequence>MWIDSLHRRFVALPTLSVICAFPCYCVVNR</sequence>
<dbReference type="EMBL" id="GBRH01231973">
    <property type="protein sequence ID" value="JAD65922.1"/>
    <property type="molecule type" value="Transcribed_RNA"/>
</dbReference>
<keyword evidence="1" id="KW-0472">Membrane</keyword>
<reference evidence="2" key="1">
    <citation type="submission" date="2014-09" db="EMBL/GenBank/DDBJ databases">
        <authorList>
            <person name="Magalhaes I.L.F."/>
            <person name="Oliveira U."/>
            <person name="Santos F.R."/>
            <person name="Vidigal T.H.D.A."/>
            <person name="Brescovit A.D."/>
            <person name="Santos A.J."/>
        </authorList>
    </citation>
    <scope>NUCLEOTIDE SEQUENCE</scope>
    <source>
        <tissue evidence="2">Shoot tissue taken approximately 20 cm above the soil surface</tissue>
    </source>
</reference>
<feature type="transmembrane region" description="Helical" evidence="1">
    <location>
        <begin position="6"/>
        <end position="28"/>
    </location>
</feature>
<reference evidence="2" key="2">
    <citation type="journal article" date="2015" name="Data Brief">
        <title>Shoot transcriptome of the giant reed, Arundo donax.</title>
        <authorList>
            <person name="Barrero R.A."/>
            <person name="Guerrero F.D."/>
            <person name="Moolhuijzen P."/>
            <person name="Goolsby J.A."/>
            <person name="Tidwell J."/>
            <person name="Bellgard S.E."/>
            <person name="Bellgard M.I."/>
        </authorList>
    </citation>
    <scope>NUCLEOTIDE SEQUENCE</scope>
    <source>
        <tissue evidence="2">Shoot tissue taken approximately 20 cm above the soil surface</tissue>
    </source>
</reference>
<organism evidence="2">
    <name type="scientific">Arundo donax</name>
    <name type="common">Giant reed</name>
    <name type="synonym">Donax arundinaceus</name>
    <dbReference type="NCBI Taxonomy" id="35708"/>
    <lineage>
        <taxon>Eukaryota</taxon>
        <taxon>Viridiplantae</taxon>
        <taxon>Streptophyta</taxon>
        <taxon>Embryophyta</taxon>
        <taxon>Tracheophyta</taxon>
        <taxon>Spermatophyta</taxon>
        <taxon>Magnoliopsida</taxon>
        <taxon>Liliopsida</taxon>
        <taxon>Poales</taxon>
        <taxon>Poaceae</taxon>
        <taxon>PACMAD clade</taxon>
        <taxon>Arundinoideae</taxon>
        <taxon>Arundineae</taxon>
        <taxon>Arundo</taxon>
    </lineage>
</organism>
<keyword evidence="1" id="KW-1133">Transmembrane helix</keyword>
<evidence type="ECO:0000313" key="2">
    <source>
        <dbReference type="EMBL" id="JAD65922.1"/>
    </source>
</evidence>
<proteinExistence type="predicted"/>